<evidence type="ECO:0000256" key="10">
    <source>
        <dbReference type="ARBA" id="ARBA00023136"/>
    </source>
</evidence>
<dbReference type="InterPro" id="IPR000990">
    <property type="entry name" value="Innexin"/>
</dbReference>
<keyword evidence="14" id="KW-1185">Reference proteome</keyword>
<evidence type="ECO:0000313" key="14">
    <source>
        <dbReference type="Proteomes" id="UP000015104"/>
    </source>
</evidence>
<dbReference type="OrthoDB" id="5813767at2759"/>
<accession>T1L390</accession>
<dbReference type="eggNOG" id="ENOG502QR27">
    <property type="taxonomic scope" value="Eukaryota"/>
</dbReference>
<sequence>MDGLFRGLSKLVKITPVTNDDIVFRLHRQLTVLILFAFSIIVTARQYIGDPIDCLTKTEIPSDLLDTYCWIHTTFSIESAWNKTIGVEVPYPGVAKQTKDDTRVHHHYYQWVCFFLFIQALLFYFPRFLWKSFEARRLNSIVMDLHSPILSNEERTRQISIFVKYYIAHLGYNGIFTFQYYLCQILCFVNVICQMWLTDWFLGGEFTQYGWKVWLFTDETDPGLRFDPMVKVFPTITKCIFYKYGHSGDIEKFDTICILIVNILNQKLYFFLWNWFWFLSVITGAWLIYRFLLVFWPQTRSLVTRGRSKMIRNDDELKTVLRSISFADWFVLDFVAINVDSMNFKEIIGELAKHFKPKGNKGNQKTID</sequence>
<name>T1L390_TETUR</name>
<keyword evidence="9 12" id="KW-0406">Ion transport</keyword>
<organism evidence="13 14">
    <name type="scientific">Tetranychus urticae</name>
    <name type="common">Two-spotted spider mite</name>
    <dbReference type="NCBI Taxonomy" id="32264"/>
    <lineage>
        <taxon>Eukaryota</taxon>
        <taxon>Metazoa</taxon>
        <taxon>Ecdysozoa</taxon>
        <taxon>Arthropoda</taxon>
        <taxon>Chelicerata</taxon>
        <taxon>Arachnida</taxon>
        <taxon>Acari</taxon>
        <taxon>Acariformes</taxon>
        <taxon>Trombidiformes</taxon>
        <taxon>Prostigmata</taxon>
        <taxon>Eleutherengona</taxon>
        <taxon>Raphignathae</taxon>
        <taxon>Tetranychoidea</taxon>
        <taxon>Tetranychidae</taxon>
        <taxon>Tetranychus</taxon>
    </lineage>
</organism>
<dbReference type="AlphaFoldDB" id="T1L390"/>
<protein>
    <recommendedName>
        <fullName evidence="12">Innexin</fullName>
    </recommendedName>
</protein>
<dbReference type="Proteomes" id="UP000015104">
    <property type="component" value="Unassembled WGS sequence"/>
</dbReference>
<evidence type="ECO:0000313" key="13">
    <source>
        <dbReference type="EnsemblMetazoa" id="tetur35g00650.1"/>
    </source>
</evidence>
<feature type="transmembrane region" description="Helical" evidence="12">
    <location>
        <begin position="30"/>
        <end position="48"/>
    </location>
</feature>
<dbReference type="STRING" id="32264.T1L390"/>
<feature type="transmembrane region" description="Helical" evidence="12">
    <location>
        <begin position="178"/>
        <end position="197"/>
    </location>
</feature>
<evidence type="ECO:0000256" key="8">
    <source>
        <dbReference type="ARBA" id="ARBA00022989"/>
    </source>
</evidence>
<comment type="function">
    <text evidence="12">Structural component of the gap junctions.</text>
</comment>
<keyword evidence="3 12" id="KW-0813">Transport</keyword>
<proteinExistence type="inferred from homology"/>
<dbReference type="GO" id="GO:0034220">
    <property type="term" value="P:monoatomic ion transmembrane transport"/>
    <property type="evidence" value="ECO:0007669"/>
    <property type="project" value="UniProtKB-KW"/>
</dbReference>
<dbReference type="Pfam" id="PF00876">
    <property type="entry name" value="Innexin"/>
    <property type="match status" value="1"/>
</dbReference>
<dbReference type="KEGG" id="tut:107369893"/>
<dbReference type="EMBL" id="CAEY01001014">
    <property type="status" value="NOT_ANNOTATED_CDS"/>
    <property type="molecule type" value="Genomic_DNA"/>
</dbReference>
<gene>
    <name evidence="12" type="primary">inx</name>
    <name evidence="13" type="synonym">107369893</name>
</gene>
<keyword evidence="6" id="KW-0303">Gap junction</keyword>
<dbReference type="EnsemblMetazoa" id="tetur35g00650.1">
    <property type="protein sequence ID" value="tetur35g00650.1"/>
    <property type="gene ID" value="tetur35g00650"/>
</dbReference>
<dbReference type="GO" id="GO:0005921">
    <property type="term" value="C:gap junction"/>
    <property type="evidence" value="ECO:0007669"/>
    <property type="project" value="UniProtKB-SubCell"/>
</dbReference>
<keyword evidence="11 12" id="KW-0407">Ion channel</keyword>
<evidence type="ECO:0000256" key="6">
    <source>
        <dbReference type="ARBA" id="ARBA00022868"/>
    </source>
</evidence>
<keyword evidence="10 12" id="KW-0472">Membrane</keyword>
<evidence type="ECO:0000256" key="7">
    <source>
        <dbReference type="ARBA" id="ARBA00022949"/>
    </source>
</evidence>
<dbReference type="PROSITE" id="PS51013">
    <property type="entry name" value="PANNEXIN"/>
    <property type="match status" value="1"/>
</dbReference>
<reference evidence="14" key="1">
    <citation type="submission" date="2011-08" db="EMBL/GenBank/DDBJ databases">
        <authorList>
            <person name="Rombauts S."/>
        </authorList>
    </citation>
    <scope>NUCLEOTIDE SEQUENCE</scope>
    <source>
        <strain evidence="14">London</strain>
    </source>
</reference>
<keyword evidence="4" id="KW-1003">Cell membrane</keyword>
<dbReference type="OMA" id="RIIKYFM"/>
<evidence type="ECO:0000256" key="1">
    <source>
        <dbReference type="ARBA" id="ARBA00004610"/>
    </source>
</evidence>
<dbReference type="PANTHER" id="PTHR11893">
    <property type="entry name" value="INNEXIN"/>
    <property type="match status" value="1"/>
</dbReference>
<evidence type="ECO:0000256" key="2">
    <source>
        <dbReference type="ARBA" id="ARBA00004651"/>
    </source>
</evidence>
<feature type="transmembrane region" description="Helical" evidence="12">
    <location>
        <begin position="275"/>
        <end position="296"/>
    </location>
</feature>
<dbReference type="HOGENOM" id="CLU_035763_1_1_1"/>
<evidence type="ECO:0000256" key="5">
    <source>
        <dbReference type="ARBA" id="ARBA00022692"/>
    </source>
</evidence>
<keyword evidence="5 12" id="KW-0812">Transmembrane</keyword>
<evidence type="ECO:0000256" key="4">
    <source>
        <dbReference type="ARBA" id="ARBA00022475"/>
    </source>
</evidence>
<comment type="subcellular location">
    <subcellularLocation>
        <location evidence="1">Cell junction</location>
        <location evidence="1">Gap junction</location>
    </subcellularLocation>
    <subcellularLocation>
        <location evidence="2 12">Cell membrane</location>
        <topology evidence="2 12">Multi-pass membrane protein</topology>
    </subcellularLocation>
</comment>
<comment type="similarity">
    <text evidence="12">Belongs to the pannexin family.</text>
</comment>
<evidence type="ECO:0000256" key="9">
    <source>
        <dbReference type="ARBA" id="ARBA00023065"/>
    </source>
</evidence>
<evidence type="ECO:0000256" key="12">
    <source>
        <dbReference type="RuleBase" id="RU010713"/>
    </source>
</evidence>
<evidence type="ECO:0000256" key="11">
    <source>
        <dbReference type="ARBA" id="ARBA00023303"/>
    </source>
</evidence>
<keyword evidence="8 12" id="KW-1133">Transmembrane helix</keyword>
<dbReference type="PRINTS" id="PR01262">
    <property type="entry name" value="INNEXIN"/>
</dbReference>
<dbReference type="GO" id="GO:0005886">
    <property type="term" value="C:plasma membrane"/>
    <property type="evidence" value="ECO:0007669"/>
    <property type="project" value="UniProtKB-SubCell"/>
</dbReference>
<keyword evidence="7" id="KW-0965">Cell junction</keyword>
<evidence type="ECO:0000256" key="3">
    <source>
        <dbReference type="ARBA" id="ARBA00022448"/>
    </source>
</evidence>
<dbReference type="GO" id="GO:0005243">
    <property type="term" value="F:gap junction channel activity"/>
    <property type="evidence" value="ECO:0007669"/>
    <property type="project" value="TreeGrafter"/>
</dbReference>
<dbReference type="GO" id="GO:0007602">
    <property type="term" value="P:phototransduction"/>
    <property type="evidence" value="ECO:0007669"/>
    <property type="project" value="TreeGrafter"/>
</dbReference>
<reference evidence="13" key="2">
    <citation type="submission" date="2015-06" db="UniProtKB">
        <authorList>
            <consortium name="EnsemblMetazoa"/>
        </authorList>
    </citation>
    <scope>IDENTIFICATION</scope>
</reference>
<feature type="transmembrane region" description="Helical" evidence="12">
    <location>
        <begin position="108"/>
        <end position="130"/>
    </location>
</feature>
<dbReference type="PANTHER" id="PTHR11893:SF41">
    <property type="entry name" value="INNEXIN INX2"/>
    <property type="match status" value="1"/>
</dbReference>